<keyword evidence="4" id="KW-1185">Reference proteome</keyword>
<keyword evidence="1" id="KW-0732">Signal</keyword>
<name>A0A498CS42_9FIRM</name>
<proteinExistence type="predicted"/>
<evidence type="ECO:0000256" key="1">
    <source>
        <dbReference type="SAM" id="SignalP"/>
    </source>
</evidence>
<dbReference type="PROSITE" id="PS51257">
    <property type="entry name" value="PROKAR_LIPOPROTEIN"/>
    <property type="match status" value="1"/>
</dbReference>
<feature type="domain" description="DUF4367" evidence="2">
    <location>
        <begin position="53"/>
        <end position="158"/>
    </location>
</feature>
<dbReference type="RefSeq" id="WP_121587628.1">
    <property type="nucleotide sequence ID" value="NZ_RCHT01000046.1"/>
</dbReference>
<dbReference type="PANTHER" id="PTHR37507">
    <property type="entry name" value="SPORULATION PROTEIN YDCC"/>
    <property type="match status" value="1"/>
</dbReference>
<evidence type="ECO:0000259" key="2">
    <source>
        <dbReference type="Pfam" id="PF14285"/>
    </source>
</evidence>
<dbReference type="AlphaFoldDB" id="A0A498CS42"/>
<evidence type="ECO:0000313" key="4">
    <source>
        <dbReference type="Proteomes" id="UP000276301"/>
    </source>
</evidence>
<dbReference type="InterPro" id="IPR052944">
    <property type="entry name" value="Sporulation_related"/>
</dbReference>
<evidence type="ECO:0000313" key="3">
    <source>
        <dbReference type="EMBL" id="RLL07632.1"/>
    </source>
</evidence>
<comment type="caution">
    <text evidence="3">The sequence shown here is derived from an EMBL/GenBank/DDBJ whole genome shotgun (WGS) entry which is preliminary data.</text>
</comment>
<feature type="signal peptide" evidence="1">
    <location>
        <begin position="1"/>
        <end position="21"/>
    </location>
</feature>
<feature type="chain" id="PRO_5019807962" evidence="1">
    <location>
        <begin position="22"/>
        <end position="160"/>
    </location>
</feature>
<dbReference type="PANTHER" id="PTHR37507:SF2">
    <property type="entry name" value="SPORULATION PROTEIN YDCC"/>
    <property type="match status" value="1"/>
</dbReference>
<dbReference type="Pfam" id="PF14285">
    <property type="entry name" value="DUF4367"/>
    <property type="match status" value="1"/>
</dbReference>
<protein>
    <submittedName>
        <fullName evidence="3">DUF4367 domain-containing protein</fullName>
    </submittedName>
</protein>
<dbReference type="Proteomes" id="UP000276301">
    <property type="component" value="Unassembled WGS sequence"/>
</dbReference>
<gene>
    <name evidence="3" type="ORF">D4A47_13150</name>
</gene>
<organism evidence="3 4">
    <name type="scientific">Anaerotruncus massiliensis</name>
    <name type="common">ex Liu et al. 2021</name>
    <dbReference type="NCBI Taxonomy" id="2321404"/>
    <lineage>
        <taxon>Bacteria</taxon>
        <taxon>Bacillati</taxon>
        <taxon>Bacillota</taxon>
        <taxon>Clostridia</taxon>
        <taxon>Eubacteriales</taxon>
        <taxon>Oscillospiraceae</taxon>
        <taxon>Anaerotruncus</taxon>
    </lineage>
</organism>
<sequence length="160" mass="17119">MKKWIICLAAVIALSMLSACAGQKPAESQLPNPIEEYETLEDAQAAAGFEIPTPAELPEGYTLEAVTTIAKSTIQLIYTDGQNDLTYRCGKAGGSDISGDYNVYDEEEAADVNGNSVLMKGADGSRSLAVWQDDAFSYSLHAASPLPKEQLVKIVESVKN</sequence>
<accession>A0A498CS42</accession>
<reference evidence="3 4" key="1">
    <citation type="submission" date="2018-10" db="EMBL/GenBank/DDBJ databases">
        <title>Anaerotruncus faecis sp. nov., isolated from human feces.</title>
        <authorList>
            <person name="Wang Y.-J."/>
        </authorList>
    </citation>
    <scope>NUCLEOTIDE SEQUENCE [LARGE SCALE GENOMIC DNA]</scope>
    <source>
        <strain evidence="3 4">22A2-44</strain>
    </source>
</reference>
<dbReference type="EMBL" id="RCHT01000046">
    <property type="protein sequence ID" value="RLL07632.1"/>
    <property type="molecule type" value="Genomic_DNA"/>
</dbReference>
<dbReference type="InterPro" id="IPR025377">
    <property type="entry name" value="DUF4367"/>
</dbReference>